<dbReference type="Gene3D" id="2.30.38.10">
    <property type="entry name" value="Luciferase, Domain 3"/>
    <property type="match status" value="1"/>
</dbReference>
<dbReference type="NCBIfam" id="TIGR01720">
    <property type="entry name" value="NRPS-para261"/>
    <property type="match status" value="2"/>
</dbReference>
<dbReference type="CDD" id="cd05930">
    <property type="entry name" value="A_NRPS"/>
    <property type="match status" value="2"/>
</dbReference>
<dbReference type="InterPro" id="IPR036736">
    <property type="entry name" value="ACP-like_sf"/>
</dbReference>
<dbReference type="PANTHER" id="PTHR45527:SF14">
    <property type="entry name" value="PLIPASTATIN SYNTHASE SUBUNIT B"/>
    <property type="match status" value="1"/>
</dbReference>
<organism evidence="7 8">
    <name type="scientific">Saccharothrix longispora</name>
    <dbReference type="NCBI Taxonomy" id="33920"/>
    <lineage>
        <taxon>Bacteria</taxon>
        <taxon>Bacillati</taxon>
        <taxon>Actinomycetota</taxon>
        <taxon>Actinomycetes</taxon>
        <taxon>Pseudonocardiales</taxon>
        <taxon>Pseudonocardiaceae</taxon>
        <taxon>Saccharothrix</taxon>
    </lineage>
</organism>
<evidence type="ECO:0000256" key="4">
    <source>
        <dbReference type="ARBA" id="ARBA00022737"/>
    </source>
</evidence>
<dbReference type="CDD" id="cd19543">
    <property type="entry name" value="DCL_NRPS"/>
    <property type="match status" value="2"/>
</dbReference>
<dbReference type="Proteomes" id="UP001268819">
    <property type="component" value="Unassembled WGS sequence"/>
</dbReference>
<evidence type="ECO:0000256" key="3">
    <source>
        <dbReference type="ARBA" id="ARBA00022553"/>
    </source>
</evidence>
<keyword evidence="4" id="KW-0677">Repeat</keyword>
<evidence type="ECO:0000313" key="7">
    <source>
        <dbReference type="EMBL" id="MDR6593261.1"/>
    </source>
</evidence>
<dbReference type="Pfam" id="PF00668">
    <property type="entry name" value="Condensation"/>
    <property type="match status" value="8"/>
</dbReference>
<dbReference type="CDD" id="cd17643">
    <property type="entry name" value="A_NRPS_Cytc1-like"/>
    <property type="match status" value="1"/>
</dbReference>
<dbReference type="SMART" id="SM00823">
    <property type="entry name" value="PKS_PP"/>
    <property type="match status" value="5"/>
</dbReference>
<feature type="domain" description="Carrier" evidence="6">
    <location>
        <begin position="943"/>
        <end position="1017"/>
    </location>
</feature>
<evidence type="ECO:0000259" key="6">
    <source>
        <dbReference type="PROSITE" id="PS50075"/>
    </source>
</evidence>
<feature type="domain" description="Carrier" evidence="6">
    <location>
        <begin position="5798"/>
        <end position="5872"/>
    </location>
</feature>
<reference evidence="7 8" key="1">
    <citation type="submission" date="2023-07" db="EMBL/GenBank/DDBJ databases">
        <title>Sequencing the genomes of 1000 actinobacteria strains.</title>
        <authorList>
            <person name="Klenk H.-P."/>
        </authorList>
    </citation>
    <scope>NUCLEOTIDE SEQUENCE [LARGE SCALE GENOMIC DNA]</scope>
    <source>
        <strain evidence="7 8">DSM 43749</strain>
    </source>
</reference>
<dbReference type="EMBL" id="JAVDSG010000001">
    <property type="protein sequence ID" value="MDR6593261.1"/>
    <property type="molecule type" value="Genomic_DNA"/>
</dbReference>
<keyword evidence="5" id="KW-0045">Antibiotic biosynthesis</keyword>
<dbReference type="Gene3D" id="3.40.50.12780">
    <property type="entry name" value="N-terminal domain of ligase-like"/>
    <property type="match status" value="4"/>
</dbReference>
<comment type="cofactor">
    <cofactor evidence="1">
        <name>pantetheine 4'-phosphate</name>
        <dbReference type="ChEBI" id="CHEBI:47942"/>
    </cofactor>
</comment>
<sequence>MTTSKNDRISALPEHLREKLRARLAGKAPAPRVDVIPPAPRDRPLPLSAGQQRLWFLAQFEPDSTEYTSALALRLTGRLDVPRLTGALRDLVLRHESLRTTFDQVDGRPVQVVHDDAELEVVTTDDPRAVLDRPFDLRQGPLFRAALTAESDDVHVLLLTSHHIVVDGWSLGVLAEELGALYRGEALAPLPLQYADYAVWQQDRAVDVEFWRSALAGVVPVELPTDRPRPAERTSAGATHEFAVPVDLASAVRDLARRNDTTLFTALTAACQLLLARYAGQDDIAIGTVTSGRARPELAGLVGFFVGTVVLRSTVDTSWSFTEFLARVDRTALDAFAHDDVPFDRVVEAVGAPRDPSRTPLFDVMVVLQNAGRALPALPGLRVEEHPLTREHANFDLSIDFTETPDGLHGLVEYSTELFDAATVDRMVRHLLVLMSGVTAHPDRPMAEVSLLLGDEPDGRGRALDVPDTTYPALFEAQVARTPDATALVCGDDRLTFAEVEARANRLAHHLVREGVRPEQVVALSLPRGVDAVIGILGVLKAGAVHLPVDPGLPEARRRHVLEDSGAVLVLDALPALDGGPVGPPAVDVRPDNAAYVIYTSGSTGLPKGVVVEHRQLVNLLHNHRADFATDHMRVALSAVFSFDTSWEGPLLMADGHELHVLPDEVRLEPTALVEYVRRHRIDFLDLTPSYVQQLIPAGLLAGEHKPRVLMLGGEALGTALWQELARTRGTTAYNFYGPTETTVDAVSTPVVGDRPVIGRPLANLTARVLDEGLHPLPVGVPGELFIAGPQVARGYLNRPGLTADRFLADPHGEPGSRMYRTGDRVRRLADGTLEYLGRNDDQVKIRGFRIEPGEVEAAMLSHPEVREAAVVARTDHGHTRLVGYAVTTGPVNLREHLRRSLPEYQVPSAFVELDRIPLTPNGKLDKAALPAPKAVGDGEFVAPRTPVEVELARIWAEVLGAERIGVEDNFFAVGGDSILSIQLVSRARQAGLHLTSRDVFRHQTVAELALVASVQAEAEPVRVFTGPAPLTPIQRWFFAEHGPLAHFTMSLLVELDPVVEAEGLRAALRTVVAHHEALRLRFREVDGRWVQEVGDARDDVFRVGPHAVVEAVARGAQRSLDIGDGPLLRAVLFPGEKPRLLLTAHHLAMDGVSWRILLDDLERAYRGAPLEPVGTPFTQWAHRLDEHVRSGALDGARAHWDAVPATPPLPRDHDGENTAGSARTVSVRLDRDTTDALLTAVPPVYRTQVNDVLLSAVGRALAEWTGHDAVAVALEGHGREELVDGVDLSRTVGWFTTQFPVVLPVHDGWDRTLKSVKEALRAVPHRGLSYEALGYRALPEVSFNYHGRFDVADGGFYRARAGSVGEDVPTTGRRSHLLDVTGLVEGGELELTWEYSELVHDGETVRRLADRVVEALREIVAHCAEPGAGGRTPSDFPLARLTQDQVDALAGPDVEDVYPLTPLQAGMVFHSLVEPGAYVDRMRIVLDGVTDPAALREAWQRVVDRTPVLRSSVVWEGVDEPVQVVHRHVELAVGGADELSDRFDPAELDLSAAPLMRVGITPQAEDRVEVVWVSHHVLLDGWSTAQVFAEVLEHYCAITGGDAPALPLRRPFRDYLGWLAEQDPAEAEAHWRSLLSGVEGATPLPFDRVPVEGHHDRSTADARDRTGVVRLSLSTAESAALHDTARRHGLTVNTVVQGLWALLLSRHSGERDVVFGSTVSGRPAELPGVESMIGMLINTVPTRVVVDGDARTSAWLRELQTAQSESRRFDFVSLAQVRQWVGTRLFDSAVVFENYPLSEVTEATGVRVGEVTAEEGANFALTLVAHLTDRLDARLLYDPALFDETTARRFATHLGVLLRGVAEDADRPVRALPMATGEELRAVLVDWNDTGAGGPVTSIPAAFAARVRSAPHAPAVVCGDTTLDYAELDARANRLAHALVRLGVRPDDRVGLLATRSVELVVGVLAVAKAGGACVPLDTRAPRDRLRLLLADTSASVLLADTGWAAAAREVHDGPVVPLGGTPDEPDTDPGVEVHPENLAYVMHTSGSTGTPKGVAVRHRDVVGLAFDRAFDHDHERVLLHSPQAFDASTYELWVPLLRGGAVVVAPPDDLDADALRRVVADGGVTSLWLTAGLFRAVAQEAPDCLAGLRQVWTGGDVVPAAAVRRVLDACPGITVVDGYGPTETTTFASRRVLTAAAPVPEPVPIGTPLDGMRAYVLDEDLRPVPPGVVGELFVAGTGLARGYLDRPGLTASRFVADPFGSPAGGRMYRTGDLVRWTARGELEFVGRADDQVKIRGFRVELGEVEAVLAGHPAVAEAVVVPRHDERGAKRLVAYVVPARADTGVPDVAELRGLAGRELPDYMVPAAFVVLDELPLSRNGKVDRRALPDPEPIRAREHVAPRTDAERVVARVWADVLGVDEVGAEDDFFTLGGDSILSIRVTSRLRAAFGVQLSPRALFEHPTVSGLATAISGTTAVDAIPVIPRGGVHLQSPAQRRLWFLDQFEPDSTEYLTPMAMRLHGPLDVDALRRALDGLVARHESLRTTFDDGVQVVHEPRPVPLDVEEGSWEDVLREEVGTPFDLRRGPLLRTRLVRVSPEEHVLVLTLHHIVTDGWSGGVLARDLGALYAGRELPPLPVQYVDYAAWHEAPPVDYWAGQLAEVPPLELPTDRPRPAVRSGAGAMHAFTVPAPVAEALRSLAARRGDTLFTALVAATQALLARYTGQDDIAVGTAVSGRGRAELDDVVGLFVNTVVLRSTVDRRRSFDELLTGVRTTVRDGFAHQDVPFERVVDAVRPDRDPSRNALFDAMVLLQNTGGALPELPGLRAEEVPLPLLTATCDLTFEFDEHDGELRGAVEYSTDLFDADTVDRMSRHLLALLAGVTAEPHRPLAEISLLLGDEPDGRGGPLDVPATPFPVLFEEQAARTPDATALVCGPTRLTFAEVDARANRLAHHLVARGAGPERVVAVSLPRSADSVVAILAVHKAGAVYLPVDRDLPRDRVDHLLGDARPVLVLDTWPDLTGLPATRPDVEVRPDQAAYVIYTSGSTGLPKGVVVEHRQLANLFHNNNGAFGAHGHLRAALTAVFSFDTSWEGPLLMAGGHELHVITDDVRLEPEALVAYVREHRIDFLDLTPSYVQQLIPAGLLAGGHVPTVLSLGGEALPTALWRELAGARTNAYNYYGPTETAVDAVATPVAGDRALIGRPLRNLVARVLDEDLRPVPVGVPGELFIAGPQVARGYLNRPGLTADRFPADPHGEPGSRMYRTGDRVRWVYPGGAGDRAEAQLEYLGRNDDQVKIRGFRIEPAEVEAALLHHPDVTQAAVVAHEHNGHKRLVAYTTGTATGLAGWLKDRLPDYLVPSAFVALDALPTTPSGKVDRRALPAPTFTDDTGYVAPEPGVPARLAEIWAEVLGVERVGARDNFFALGGDSILSMQVVSRARRAGLRLTSKDIFLRQTVSDLALAVTDDTGRTHEVVTGPVPLTPVQRWFFTEHGPLAQFTMSVVVELGDVDPDAVRTAVGALVAHHDALRTRFTSVDGVWRQQVAEVETGEVFRVAADDLPTEAARAKTSLDLRTGPLLRAVLFDDGRLFVTAHHLVVDSVSWRILLSDLETLLAGGRLAPRTTAFAEWARRLDEHVRAGRFDAALPHWAAVPTEEPVPTRADTARTVSVRLGRAETGALLTAVPEAYRTQVNDLLLTALASALGGRALVALEGHGREELFDGVDLSRTVGWFTAQFPVALTLPAGDPASSGQDSAGGGSADWGTALKSVKEQLRAVPDKGLSYEALRYDDRGLTGALPRVCFNYLGQWDGEIADAEHGREWPADLVRSHLLDITAAVSAGELVVEWDYSTEAHDEAGVRALADRMLDALRAIAEFCARPGAWGRTPSDFPLARLTQDQVDRIVDQDVEDVYPLTPLQAGMLFHDLVDEGTAYFNQTRVRLTGVTDPRRLGEAWQRVVDRTPVLRSGVVWEGLDEPVQVVRRDVRVPITYADVTDELVAADASAGVDLSAPTLMRLVIGRVSDTEVDLLWSSHHLILDGWSTPQVFGDVLAEYAGTEPAARRPFRDYLAWLGEQDQTAAEEHWRRVLAGVEARTPLPFDRAPEEAHRAESSARVVLDLPSDRLDAVARGHGLTVNTLVQGAWALTLARTAGQRDVVFGSTVSGRPAELPGVESIVGMFINTVPTRVVVEPDAVAVDWLRRLQEEQTESRRFDFVSLAQVQQWAGTRLFDSLLAFENYPVDSDVPDGSPGVHPVEALDTTTYPLTVRAYADESLHVELTYDPRLFDEGTITSLGDRLTRVLDALGTDPRQRVRELPWLSQAEVRQVLFDWNGTMVSEPDTTIPELFTAQAARTPDAVAVSCEGASLTYRELDERANRLAHHLVSLGAGPEEMVALLFPRSLDLVVAVLGVLKSGAAYLPIDPVYPPERITATITDAQPVATLSELPDLDHYPSTAPAVTPRPDNAAYVIYTSGSTGRPKGVVIPHGNVVRLFTATDHWFNLGPDDVVSLFHSYAFDVSVFELWAALLHGGRLVVVPHAVSRSPRDFAKLLVDEGVTILSQTPSAFYQLIPEETAGLRLRCIIFAGEALDMHKLEGWNGPGALINMYGITETTVHVTYTHADGSIGVAMPDLRIYVLDEDLNPVPPGVPGEMYVAGPGLARGYFQRPGLTASRFLADPFGAPGTRMYRSGDLAHWNNGVLHYLGRADHQVKIRGFRIELGEIDAVLTSHPAVARVAVVVREDRLVAYYVPAEGAEVDAAVLRGHAARSLPDYMVPAAYVALEGLPLNNNGKLDRAALPAPERDASVAGGYVAPRTEAERRVADVWAEVLGLDAVGAEDNFFALGGDSISSIRVVSRLRSAFDLSPRDLFDHPTVAALAGRLTAPTGTAIGRAAGEPPLSFAQQRLWFLDQFAPGGTEYATPLAVRLRGELDVPRLTRALTALVERHEELRTTFPAVDGLPVREVRPAAPVELPVLDAMPALEPFDLAAGPLFRPVVVRHAPDDHVLALTMHHIVTDGWSAGVMVSDLAALYAGEDLPPLPIRYADFAAWQREQPLDAQLDFWRDELAGVPALELPTDRPRPPVQTTAGARLEFAVPADVARRLREVGRSADGTLFTALVAACQVLFHRWSGQDDFAIGTVASGRERPETQDLVGFFVNTLALRARIDPAEGFRDLLARTRRTALDAFEHQDVPFERVVDAVQPDRDTSRTPLFQAVVALQNAPRAQGFADLVAEDVGQEVTSTGFDVTVEFSELPDGGLDGSVEYNTDLFDRATATRLAEHLTVLLAGIAEDADRPVWALPVLPDAERALLDAWGDGGPAIAGPGLVELVEAQVARTPDALALTGAADVTFAELNARANRLAHHLIGLGAGPEQVVALRMPRSADLLVAELAVLKSGAAFLPVDPDYPAERIAFMLDDARPLVVLDGPVDVTGPDTDPGVAVRPEHPAYVIYTSGSTGRPKGVVVSHAGLATFSAAEVAHFDVRPGDRVLEFSSPSFDASVLELCMAWPAGAAMVVPPPGPLLGDQLAEVVGQFGVTHALIPPVALATVPDVELPTFRTVVVGGDASSAELVRRWAPGRRLINAYGPTESTVVTSWSGPLEPGDDAPPIGRPIPGTRVRVLDGALQPVPVGVAGELYVSGVGLARGYLDRPGLTAQRFVADPFGEPGSRAYRTGDVVRWNADGELEYLGRADEQVKIRGFRVELGEIGTALLRHPDVREAVVVARADAGGHKRLVAYVVAEAGADAVGGLREFLGESLPDYLVPSAFVPLDALPMSANGKVDRAKLPEPDFGAAVGVGYVAPTGPVEEALARVWADVLNVPEVGVEDNFFSLGGDSILSMQVVARSRQAGYRFATRDLFVHQTVASLAPHVEVEVASDADRAPVVGDVPLTPIQHWFLHSGRRSPHHFNQSHLVELDPAVDVEALRRALRALVAHHDALRLRFTAVDGVWRQRNEDLSAVTDVLTVVAGDDRAEEVADEVHASLDLAAGPLFRAVLFTGDRPRLLLVAHHLVVDGVSWRVLVDDLETAYSGGDLGAKTTSYQEWARRLEAHVLGGGLDGEVEHWSTPFPASPPPVGGTDSVDVELSEEDTDALLRGAPVAYRTRINDVLLAALAHALARWTGSSRVAVDLEGHGREDVLDVDLSRTVGWFTTVFPVALDLPDGSWRDRVKAVRRQLRSVPGNGLGYGALRQHGRVPDAGRPAVSFNYLGQFDGGSDEATGLYRSVLPSIGQEHDPADVGEHLVDVVGEAGRTLAFTFYYHPEVHPAEEIGAVLADFAEALRAIAADCRGAL</sequence>
<dbReference type="SUPFAM" id="SSF52777">
    <property type="entry name" value="CoA-dependent acyltransferases"/>
    <property type="match status" value="16"/>
</dbReference>
<dbReference type="Gene3D" id="3.30.559.30">
    <property type="entry name" value="Nonribosomal peptide synthetase, condensation domain"/>
    <property type="match status" value="8"/>
</dbReference>
<dbReference type="Gene3D" id="3.30.300.30">
    <property type="match status" value="5"/>
</dbReference>
<dbReference type="InterPro" id="IPR000873">
    <property type="entry name" value="AMP-dep_synth/lig_dom"/>
</dbReference>
<evidence type="ECO:0000256" key="5">
    <source>
        <dbReference type="ARBA" id="ARBA00023194"/>
    </source>
</evidence>
<dbReference type="PROSITE" id="PS00012">
    <property type="entry name" value="PHOSPHOPANTETHEINE"/>
    <property type="match status" value="4"/>
</dbReference>
<keyword evidence="2" id="KW-0596">Phosphopantetheine</keyword>
<dbReference type="InterPro" id="IPR042099">
    <property type="entry name" value="ANL_N_sf"/>
</dbReference>
<feature type="domain" description="Carrier" evidence="6">
    <location>
        <begin position="2401"/>
        <end position="2476"/>
    </location>
</feature>
<evidence type="ECO:0000256" key="2">
    <source>
        <dbReference type="ARBA" id="ARBA00022450"/>
    </source>
</evidence>
<dbReference type="InterPro" id="IPR009081">
    <property type="entry name" value="PP-bd_ACP"/>
</dbReference>
<dbReference type="InterPro" id="IPR010071">
    <property type="entry name" value="AA_adenyl_dom"/>
</dbReference>
<dbReference type="RefSeq" id="WP_310305803.1">
    <property type="nucleotide sequence ID" value="NZ_BAAAXB010000001.1"/>
</dbReference>
<dbReference type="Pfam" id="PF00501">
    <property type="entry name" value="AMP-binding"/>
    <property type="match status" value="5"/>
</dbReference>
<dbReference type="InterPro" id="IPR006162">
    <property type="entry name" value="Ppantetheine_attach_site"/>
</dbReference>
<dbReference type="Pfam" id="PF13193">
    <property type="entry name" value="AMP-binding_C"/>
    <property type="match status" value="5"/>
</dbReference>
<name>A0ABU1PRN8_9PSEU</name>
<comment type="caution">
    <text evidence="7">The sequence shown here is derived from an EMBL/GenBank/DDBJ whole genome shotgun (WGS) entry which is preliminary data.</text>
</comment>
<dbReference type="SUPFAM" id="SSF56801">
    <property type="entry name" value="Acetyl-CoA synthetase-like"/>
    <property type="match status" value="5"/>
</dbReference>
<dbReference type="PROSITE" id="PS00455">
    <property type="entry name" value="AMP_BINDING"/>
    <property type="match status" value="5"/>
</dbReference>
<dbReference type="NCBIfam" id="NF003417">
    <property type="entry name" value="PRK04813.1"/>
    <property type="match status" value="6"/>
</dbReference>
<dbReference type="CDD" id="cd12117">
    <property type="entry name" value="A_NRPS_Srf_like"/>
    <property type="match status" value="1"/>
</dbReference>
<evidence type="ECO:0000256" key="1">
    <source>
        <dbReference type="ARBA" id="ARBA00001957"/>
    </source>
</evidence>
<dbReference type="PANTHER" id="PTHR45527">
    <property type="entry name" value="NONRIBOSOMAL PEPTIDE SYNTHETASE"/>
    <property type="match status" value="1"/>
</dbReference>
<dbReference type="Gene3D" id="1.10.1200.10">
    <property type="entry name" value="ACP-like"/>
    <property type="match status" value="5"/>
</dbReference>
<proteinExistence type="predicted"/>
<dbReference type="Pfam" id="PF00550">
    <property type="entry name" value="PP-binding"/>
    <property type="match status" value="5"/>
</dbReference>
<feature type="domain" description="Carrier" evidence="6">
    <location>
        <begin position="4809"/>
        <end position="4882"/>
    </location>
</feature>
<dbReference type="CDD" id="cd19534">
    <property type="entry name" value="E_NRPS"/>
    <property type="match status" value="2"/>
</dbReference>
<dbReference type="InterPro" id="IPR025110">
    <property type="entry name" value="AMP-bd_C"/>
</dbReference>
<dbReference type="InterPro" id="IPR045851">
    <property type="entry name" value="AMP-bd_C_sf"/>
</dbReference>
<dbReference type="SUPFAM" id="SSF47336">
    <property type="entry name" value="ACP-like"/>
    <property type="match status" value="5"/>
</dbReference>
<keyword evidence="3" id="KW-0597">Phosphoprotein</keyword>
<dbReference type="Gene3D" id="3.40.50.980">
    <property type="match status" value="2"/>
</dbReference>
<dbReference type="PROSITE" id="PS50075">
    <property type="entry name" value="CARRIER"/>
    <property type="match status" value="5"/>
</dbReference>
<protein>
    <submittedName>
        <fullName evidence="7">Amino acid adenylation domain-containing protein/non-ribosomal peptide synthase protein (TIGR01720 family)</fullName>
    </submittedName>
</protein>
<dbReference type="InterPro" id="IPR010060">
    <property type="entry name" value="NRPS_synth"/>
</dbReference>
<dbReference type="InterPro" id="IPR020845">
    <property type="entry name" value="AMP-binding_CS"/>
</dbReference>
<dbReference type="NCBIfam" id="TIGR01733">
    <property type="entry name" value="AA-adenyl-dom"/>
    <property type="match status" value="5"/>
</dbReference>
<feature type="domain" description="Carrier" evidence="6">
    <location>
        <begin position="3394"/>
        <end position="3468"/>
    </location>
</feature>
<dbReference type="CDD" id="cd17652">
    <property type="entry name" value="A_NRPS_CmdD_like"/>
    <property type="match status" value="1"/>
</dbReference>
<evidence type="ECO:0000313" key="8">
    <source>
        <dbReference type="Proteomes" id="UP001268819"/>
    </source>
</evidence>
<dbReference type="InterPro" id="IPR001242">
    <property type="entry name" value="Condensation_dom"/>
</dbReference>
<dbReference type="InterPro" id="IPR020806">
    <property type="entry name" value="PKS_PP-bd"/>
</dbReference>
<dbReference type="NCBIfam" id="NF004282">
    <property type="entry name" value="PRK05691.1"/>
    <property type="match status" value="10"/>
</dbReference>
<accession>A0ABU1PRN8</accession>
<gene>
    <name evidence="7" type="ORF">J2S66_001645</name>
</gene>
<dbReference type="InterPro" id="IPR023213">
    <property type="entry name" value="CAT-like_dom_sf"/>
</dbReference>
<dbReference type="CDD" id="cd19531">
    <property type="entry name" value="LCL_NRPS-like"/>
    <property type="match status" value="3"/>
</dbReference>
<keyword evidence="8" id="KW-1185">Reference proteome</keyword>
<dbReference type="Gene3D" id="3.30.559.10">
    <property type="entry name" value="Chloramphenicol acetyltransferase-like domain"/>
    <property type="match status" value="8"/>
</dbReference>